<dbReference type="InterPro" id="IPR007110">
    <property type="entry name" value="Ig-like_dom"/>
</dbReference>
<sequence length="91" mass="10013">PRGSARPPGRVGGCAVPVPGGLERYQKFWCRAGSRLFQRLTWLDQWSEAEVTRGRVSIRDNHPQRVFTVTVGNLTPADAGTYHCGVEDCAS</sequence>
<reference evidence="5 6" key="1">
    <citation type="journal article" date="2020" name="G3 (Bethesda)">
        <title>Draft Genome of the Common Snapping Turtle, Chelydra serpentina, a Model for Phenotypic Plasticity in Reptiles.</title>
        <authorList>
            <person name="Das D."/>
            <person name="Singh S.K."/>
            <person name="Bierstedt J."/>
            <person name="Erickson A."/>
            <person name="Galli G.L.J."/>
            <person name="Crossley D.A. 2nd"/>
            <person name="Rhen T."/>
        </authorList>
    </citation>
    <scope>NUCLEOTIDE SEQUENCE [LARGE SCALE GENOMIC DNA]</scope>
    <source>
        <tissue evidence="5">Whole blood</tissue>
    </source>
</reference>
<feature type="domain" description="Ig-like" evidence="4">
    <location>
        <begin position="1"/>
        <end position="91"/>
    </location>
</feature>
<evidence type="ECO:0000256" key="2">
    <source>
        <dbReference type="ARBA" id="ARBA00022692"/>
    </source>
</evidence>
<proteinExistence type="predicted"/>
<keyword evidence="2" id="KW-0812">Transmembrane</keyword>
<comment type="caution">
    <text evidence="5">The sequence shown here is derived from an EMBL/GenBank/DDBJ whole genome shotgun (WGS) entry which is preliminary data.</text>
</comment>
<keyword evidence="6" id="KW-1185">Reference proteome</keyword>
<dbReference type="InterPro" id="IPR036179">
    <property type="entry name" value="Ig-like_dom_sf"/>
</dbReference>
<feature type="non-terminal residue" evidence="5">
    <location>
        <position position="1"/>
    </location>
</feature>
<dbReference type="Proteomes" id="UP000765507">
    <property type="component" value="Unassembled WGS sequence"/>
</dbReference>
<dbReference type="PROSITE" id="PS50835">
    <property type="entry name" value="IG_LIKE"/>
    <property type="match status" value="1"/>
</dbReference>
<comment type="subcellular location">
    <subcellularLocation>
        <location evidence="1">Membrane</location>
    </subcellularLocation>
</comment>
<dbReference type="Pfam" id="PF07686">
    <property type="entry name" value="V-set"/>
    <property type="match status" value="1"/>
</dbReference>
<dbReference type="PANTHER" id="PTHR11860">
    <property type="entry name" value="POLYMERIC-IMMUNOGLOBULIN RECEPTOR"/>
    <property type="match status" value="1"/>
</dbReference>
<accession>A0A8T1T880</accession>
<evidence type="ECO:0000259" key="4">
    <source>
        <dbReference type="PROSITE" id="PS50835"/>
    </source>
</evidence>
<dbReference type="GO" id="GO:0005886">
    <property type="term" value="C:plasma membrane"/>
    <property type="evidence" value="ECO:0007669"/>
    <property type="project" value="TreeGrafter"/>
</dbReference>
<organism evidence="5 6">
    <name type="scientific">Chelydra serpentina</name>
    <name type="common">Snapping turtle</name>
    <name type="synonym">Testudo serpentina</name>
    <dbReference type="NCBI Taxonomy" id="8475"/>
    <lineage>
        <taxon>Eukaryota</taxon>
        <taxon>Metazoa</taxon>
        <taxon>Chordata</taxon>
        <taxon>Craniata</taxon>
        <taxon>Vertebrata</taxon>
        <taxon>Euteleostomi</taxon>
        <taxon>Archelosauria</taxon>
        <taxon>Testudinata</taxon>
        <taxon>Testudines</taxon>
        <taxon>Cryptodira</taxon>
        <taxon>Durocryptodira</taxon>
        <taxon>Americhelydia</taxon>
        <taxon>Chelydroidea</taxon>
        <taxon>Chelydridae</taxon>
        <taxon>Chelydra</taxon>
    </lineage>
</organism>
<evidence type="ECO:0000313" key="5">
    <source>
        <dbReference type="EMBL" id="KAG6937005.1"/>
    </source>
</evidence>
<name>A0A8T1T880_CHESE</name>
<dbReference type="Gene3D" id="2.60.40.10">
    <property type="entry name" value="Immunoglobulins"/>
    <property type="match status" value="1"/>
</dbReference>
<evidence type="ECO:0000313" key="6">
    <source>
        <dbReference type="Proteomes" id="UP000765507"/>
    </source>
</evidence>
<dbReference type="InterPro" id="IPR013106">
    <property type="entry name" value="Ig_V-set"/>
</dbReference>
<dbReference type="AlphaFoldDB" id="A0A8T1T880"/>
<evidence type="ECO:0000256" key="1">
    <source>
        <dbReference type="ARBA" id="ARBA00004370"/>
    </source>
</evidence>
<keyword evidence="3" id="KW-0472">Membrane</keyword>
<dbReference type="PANTHER" id="PTHR11860:SF87">
    <property type="entry name" value="CMRF35-LIKE MOLECULE 8"/>
    <property type="match status" value="1"/>
</dbReference>
<dbReference type="EMBL" id="JAHGAV010000029">
    <property type="protein sequence ID" value="KAG6937005.1"/>
    <property type="molecule type" value="Genomic_DNA"/>
</dbReference>
<dbReference type="OrthoDB" id="8920197at2759"/>
<dbReference type="InterPro" id="IPR050671">
    <property type="entry name" value="CD300_family_receptors"/>
</dbReference>
<gene>
    <name evidence="5" type="ORF">G0U57_011293</name>
</gene>
<dbReference type="GO" id="GO:0004888">
    <property type="term" value="F:transmembrane signaling receptor activity"/>
    <property type="evidence" value="ECO:0007669"/>
    <property type="project" value="TreeGrafter"/>
</dbReference>
<dbReference type="SUPFAM" id="SSF48726">
    <property type="entry name" value="Immunoglobulin"/>
    <property type="match status" value="1"/>
</dbReference>
<evidence type="ECO:0000256" key="3">
    <source>
        <dbReference type="ARBA" id="ARBA00023136"/>
    </source>
</evidence>
<dbReference type="InterPro" id="IPR013783">
    <property type="entry name" value="Ig-like_fold"/>
</dbReference>
<protein>
    <submittedName>
        <fullName evidence="5">CD300 molecule like family member f</fullName>
    </submittedName>
</protein>